<reference evidence="1 2" key="1">
    <citation type="journal article" date="2013" name="Front. Microbiol.">
        <title>Comparative genomic analyses of the cyanobacterium, Lyngbya aestuarii BL J, a powerful hydrogen producer.</title>
        <authorList>
            <person name="Kothari A."/>
            <person name="Vaughn M."/>
            <person name="Garcia-Pichel F."/>
        </authorList>
    </citation>
    <scope>NUCLEOTIDE SEQUENCE [LARGE SCALE GENOMIC DNA]</scope>
    <source>
        <strain evidence="1 2">BL J</strain>
    </source>
</reference>
<evidence type="ECO:0000313" key="1">
    <source>
        <dbReference type="EMBL" id="ERT05354.1"/>
    </source>
</evidence>
<sequence length="128" mass="14366">MNNGRVPPPSFDAGEIYDCSFLNKKHLVLNNTLEGESLFALGRKKIDNFSFVYTNQPGDFVISSPPVFADAENYNLLGCFVNFRSFLNNLLPYTLSIPLGVDENTWNPDYKTNINGFQLPVDVTPIQV</sequence>
<dbReference type="Proteomes" id="UP000017127">
    <property type="component" value="Unassembled WGS sequence"/>
</dbReference>
<keyword evidence="2" id="KW-1185">Reference proteome</keyword>
<organism evidence="1 2">
    <name type="scientific">Lyngbya aestuarii BL J</name>
    <dbReference type="NCBI Taxonomy" id="1348334"/>
    <lineage>
        <taxon>Bacteria</taxon>
        <taxon>Bacillati</taxon>
        <taxon>Cyanobacteriota</taxon>
        <taxon>Cyanophyceae</taxon>
        <taxon>Oscillatoriophycideae</taxon>
        <taxon>Oscillatoriales</taxon>
        <taxon>Microcoleaceae</taxon>
        <taxon>Lyngbya</taxon>
    </lineage>
</organism>
<dbReference type="RefSeq" id="WP_023068417.1">
    <property type="nucleotide sequence ID" value="NZ_AUZM01000060.1"/>
</dbReference>
<dbReference type="EMBL" id="AUZM01000060">
    <property type="protein sequence ID" value="ERT05354.1"/>
    <property type="molecule type" value="Genomic_DNA"/>
</dbReference>
<evidence type="ECO:0000313" key="2">
    <source>
        <dbReference type="Proteomes" id="UP000017127"/>
    </source>
</evidence>
<gene>
    <name evidence="1" type="ORF">M595_4682</name>
</gene>
<protein>
    <submittedName>
        <fullName evidence="1">Uncharacterized protein</fullName>
    </submittedName>
</protein>
<dbReference type="OrthoDB" id="9882058at2"/>
<accession>U7QBW5</accession>
<dbReference type="AlphaFoldDB" id="U7QBW5"/>
<proteinExistence type="predicted"/>
<name>U7QBW5_9CYAN</name>
<comment type="caution">
    <text evidence="1">The sequence shown here is derived from an EMBL/GenBank/DDBJ whole genome shotgun (WGS) entry which is preliminary data.</text>
</comment>